<organism evidence="1 2">
    <name type="scientific">Haemaphysalis longicornis</name>
    <name type="common">Bush tick</name>
    <dbReference type="NCBI Taxonomy" id="44386"/>
    <lineage>
        <taxon>Eukaryota</taxon>
        <taxon>Metazoa</taxon>
        <taxon>Ecdysozoa</taxon>
        <taxon>Arthropoda</taxon>
        <taxon>Chelicerata</taxon>
        <taxon>Arachnida</taxon>
        <taxon>Acari</taxon>
        <taxon>Parasitiformes</taxon>
        <taxon>Ixodida</taxon>
        <taxon>Ixodoidea</taxon>
        <taxon>Ixodidae</taxon>
        <taxon>Haemaphysalinae</taxon>
        <taxon>Haemaphysalis</taxon>
    </lineage>
</organism>
<gene>
    <name evidence="1" type="ORF">HPB48_015495</name>
</gene>
<name>A0A9J6FIE6_HAELO</name>
<comment type="caution">
    <text evidence="1">The sequence shown here is derived from an EMBL/GenBank/DDBJ whole genome shotgun (WGS) entry which is preliminary data.</text>
</comment>
<dbReference type="Proteomes" id="UP000821853">
    <property type="component" value="Chromosome 1"/>
</dbReference>
<evidence type="ECO:0000313" key="1">
    <source>
        <dbReference type="EMBL" id="KAH9362591.1"/>
    </source>
</evidence>
<sequence>MCRIPQPGSIDLKNLCKDVLFTAKTGITSSDCALSGHTQAPLEKGRAPKSARSPGAPVFVQVTILRGQVEHNLWRLAGCTQQGRRRCRAAKFEISIDLVCSSRRQLTRAAGKAQAARGGAVDRVPGFQEAIYSSLAAVPTLFIQIISAPKAHTHTRTPGGSTRRCGAARHICVLRRGCCCSAGGGKGPSNELLGMRAASLALCLRGSRCGWLVDIVRPVSFSRSVTALLADTGRLSPLPCGCVPGVWKRGPLLVPAPPEGPPLMAAAPPPATTATRNAAEGLQVLAATQRPLQVRCSLLRARRSSPCLLDVTTRRRLLLRSRLTPVGTRDDYFIDFGFLAV</sequence>
<dbReference type="VEuPathDB" id="VectorBase:HLOH_064390"/>
<proteinExistence type="predicted"/>
<protein>
    <submittedName>
        <fullName evidence="1">Uncharacterized protein</fullName>
    </submittedName>
</protein>
<reference evidence="1 2" key="1">
    <citation type="journal article" date="2020" name="Cell">
        <title>Large-Scale Comparative Analyses of Tick Genomes Elucidate Their Genetic Diversity and Vector Capacities.</title>
        <authorList>
            <consortium name="Tick Genome and Microbiome Consortium (TIGMIC)"/>
            <person name="Jia N."/>
            <person name="Wang J."/>
            <person name="Shi W."/>
            <person name="Du L."/>
            <person name="Sun Y."/>
            <person name="Zhan W."/>
            <person name="Jiang J.F."/>
            <person name="Wang Q."/>
            <person name="Zhang B."/>
            <person name="Ji P."/>
            <person name="Bell-Sakyi L."/>
            <person name="Cui X.M."/>
            <person name="Yuan T.T."/>
            <person name="Jiang B.G."/>
            <person name="Yang W.F."/>
            <person name="Lam T.T."/>
            <person name="Chang Q.C."/>
            <person name="Ding S.J."/>
            <person name="Wang X.J."/>
            <person name="Zhu J.G."/>
            <person name="Ruan X.D."/>
            <person name="Zhao L."/>
            <person name="Wei J.T."/>
            <person name="Ye R.Z."/>
            <person name="Que T.C."/>
            <person name="Du C.H."/>
            <person name="Zhou Y.H."/>
            <person name="Cheng J.X."/>
            <person name="Dai P.F."/>
            <person name="Guo W.B."/>
            <person name="Han X.H."/>
            <person name="Huang E.J."/>
            <person name="Li L.F."/>
            <person name="Wei W."/>
            <person name="Gao Y.C."/>
            <person name="Liu J.Z."/>
            <person name="Shao H.Z."/>
            <person name="Wang X."/>
            <person name="Wang C.C."/>
            <person name="Yang T.C."/>
            <person name="Huo Q.B."/>
            <person name="Li W."/>
            <person name="Chen H.Y."/>
            <person name="Chen S.E."/>
            <person name="Zhou L.G."/>
            <person name="Ni X.B."/>
            <person name="Tian J.H."/>
            <person name="Sheng Y."/>
            <person name="Liu T."/>
            <person name="Pan Y.S."/>
            <person name="Xia L.Y."/>
            <person name="Li J."/>
            <person name="Zhao F."/>
            <person name="Cao W.C."/>
        </authorList>
    </citation>
    <scope>NUCLEOTIDE SEQUENCE [LARGE SCALE GENOMIC DNA]</scope>
    <source>
        <strain evidence="1">HaeL-2018</strain>
    </source>
</reference>
<dbReference type="AlphaFoldDB" id="A0A9J6FIE6"/>
<keyword evidence="2" id="KW-1185">Reference proteome</keyword>
<dbReference type="EMBL" id="JABSTR010000001">
    <property type="protein sequence ID" value="KAH9362591.1"/>
    <property type="molecule type" value="Genomic_DNA"/>
</dbReference>
<accession>A0A9J6FIE6</accession>
<evidence type="ECO:0000313" key="2">
    <source>
        <dbReference type="Proteomes" id="UP000821853"/>
    </source>
</evidence>